<protein>
    <recommendedName>
        <fullName evidence="3">Indoleacetamide hydrolase</fullName>
    </recommendedName>
</protein>
<dbReference type="SUPFAM" id="SSF75304">
    <property type="entry name" value="Amidase signature (AS) enzymes"/>
    <property type="match status" value="1"/>
</dbReference>
<proteinExistence type="inferred from homology"/>
<dbReference type="InterPro" id="IPR000120">
    <property type="entry name" value="Amidase"/>
</dbReference>
<dbReference type="Proteomes" id="UP001237448">
    <property type="component" value="Unassembled WGS sequence"/>
</dbReference>
<dbReference type="Gene3D" id="3.90.1300.10">
    <property type="entry name" value="Amidase signature (AS) domain"/>
    <property type="match status" value="1"/>
</dbReference>
<keyword evidence="5" id="KW-0378">Hydrolase</keyword>
<dbReference type="PANTHER" id="PTHR11895:SF7">
    <property type="entry name" value="GLUTAMYL-TRNA(GLN) AMIDOTRANSFERASE SUBUNIT A, MITOCHONDRIAL"/>
    <property type="match status" value="1"/>
</dbReference>
<dbReference type="GO" id="GO:0004040">
    <property type="term" value="F:amidase activity"/>
    <property type="evidence" value="ECO:0007669"/>
    <property type="project" value="UniProtKB-EC"/>
</dbReference>
<dbReference type="PANTHER" id="PTHR11895">
    <property type="entry name" value="TRANSAMIDASE"/>
    <property type="match status" value="1"/>
</dbReference>
<evidence type="ECO:0000256" key="2">
    <source>
        <dbReference type="ARBA" id="ARBA00009199"/>
    </source>
</evidence>
<dbReference type="PROSITE" id="PS00571">
    <property type="entry name" value="AMIDASES"/>
    <property type="match status" value="1"/>
</dbReference>
<evidence type="ECO:0000259" key="4">
    <source>
        <dbReference type="Pfam" id="PF01425"/>
    </source>
</evidence>
<accession>A0ABU0FF21</accession>
<comment type="caution">
    <text evidence="5">The sequence shown here is derived from an EMBL/GenBank/DDBJ whole genome shotgun (WGS) entry which is preliminary data.</text>
</comment>
<dbReference type="InterPro" id="IPR023631">
    <property type="entry name" value="Amidase_dom"/>
</dbReference>
<dbReference type="Pfam" id="PF01425">
    <property type="entry name" value="Amidase"/>
    <property type="match status" value="1"/>
</dbReference>
<dbReference type="RefSeq" id="WP_307427585.1">
    <property type="nucleotide sequence ID" value="NZ_JAUSVK010000001.1"/>
</dbReference>
<evidence type="ECO:0000313" key="6">
    <source>
        <dbReference type="Proteomes" id="UP001237448"/>
    </source>
</evidence>
<comment type="similarity">
    <text evidence="2">Belongs to the amidase family.</text>
</comment>
<organism evidence="5 6">
    <name type="scientific">Labrys monachus</name>
    <dbReference type="NCBI Taxonomy" id="217067"/>
    <lineage>
        <taxon>Bacteria</taxon>
        <taxon>Pseudomonadati</taxon>
        <taxon>Pseudomonadota</taxon>
        <taxon>Alphaproteobacteria</taxon>
        <taxon>Hyphomicrobiales</taxon>
        <taxon>Xanthobacteraceae</taxon>
        <taxon>Labrys</taxon>
    </lineage>
</organism>
<reference evidence="5 6" key="1">
    <citation type="submission" date="2023-07" db="EMBL/GenBank/DDBJ databases">
        <title>Genomic Encyclopedia of Type Strains, Phase IV (KMG-IV): sequencing the most valuable type-strain genomes for metagenomic binning, comparative biology and taxonomic classification.</title>
        <authorList>
            <person name="Goeker M."/>
        </authorList>
    </citation>
    <scope>NUCLEOTIDE SEQUENCE [LARGE SCALE GENOMIC DNA]</scope>
    <source>
        <strain evidence="5 6">DSM 5896</strain>
    </source>
</reference>
<evidence type="ECO:0000256" key="3">
    <source>
        <dbReference type="ARBA" id="ARBA00021874"/>
    </source>
</evidence>
<evidence type="ECO:0000313" key="5">
    <source>
        <dbReference type="EMBL" id="MDQ0392927.1"/>
    </source>
</evidence>
<dbReference type="EMBL" id="JAUSVK010000001">
    <property type="protein sequence ID" value="MDQ0392927.1"/>
    <property type="molecule type" value="Genomic_DNA"/>
</dbReference>
<sequence>MTTVTSDLVRLYAESDALALAELVRTRQVSPGDLVETAISLIEALDPKLNAVVIRLFDLAREAARTPPEGPFGGVPFLLKNIASTWKGTPLTNGLGFMKDFVCADDSEMVRRIKAAGFLLLGRTNTPECGWSIGTEPRLYGPTLNPWNTAITPGGSSGGAAAAVAARMVPLAEASDGGGSIRVPASCCGLVGLKPSRGRITYGPDTVDLWFGSIAILCVTRTVRDTAAYLDAVAGPMTGDPYVAPAPAEGWLAQLARAPQQLRIGYTREAPWGPPFAPEVTAALEETLRLLESLGHRVEEHRLGVDLEQAWWRYNDINAVETAADFDRLAASVGRPMVEEDLAPFNWSLAHYGRSLSAVHYSESIAAVRKASQAIAVDLAPFDVFLTPTLTQTPRPLGYWSMEDGDRERYLARWSDAAYMFAFNLSGLPALSVPVEVTQTNSPIGMQLVGRHGDEATLLRLAQQMQDVLAWDRRRPAIAAI</sequence>
<name>A0ABU0FF21_9HYPH</name>
<dbReference type="InterPro" id="IPR020556">
    <property type="entry name" value="Amidase_CS"/>
</dbReference>
<comment type="function">
    <text evidence="1">Hydrolyzes indole-3-acetamide (IAM) into indole-3-acetic acid (IAA).</text>
</comment>
<keyword evidence="6" id="KW-1185">Reference proteome</keyword>
<gene>
    <name evidence="5" type="ORF">J3R73_002719</name>
</gene>
<feature type="domain" description="Amidase" evidence="4">
    <location>
        <begin position="33"/>
        <end position="459"/>
    </location>
</feature>
<evidence type="ECO:0000256" key="1">
    <source>
        <dbReference type="ARBA" id="ARBA00003871"/>
    </source>
</evidence>
<dbReference type="InterPro" id="IPR036928">
    <property type="entry name" value="AS_sf"/>
</dbReference>